<organism evidence="2 3">
    <name type="scientific">Penicillium coprophilum</name>
    <dbReference type="NCBI Taxonomy" id="36646"/>
    <lineage>
        <taxon>Eukaryota</taxon>
        <taxon>Fungi</taxon>
        <taxon>Dikarya</taxon>
        <taxon>Ascomycota</taxon>
        <taxon>Pezizomycotina</taxon>
        <taxon>Eurotiomycetes</taxon>
        <taxon>Eurotiomycetidae</taxon>
        <taxon>Eurotiales</taxon>
        <taxon>Aspergillaceae</taxon>
        <taxon>Penicillium</taxon>
    </lineage>
</organism>
<feature type="region of interest" description="Disordered" evidence="1">
    <location>
        <begin position="1"/>
        <end position="27"/>
    </location>
</feature>
<evidence type="ECO:0000256" key="1">
    <source>
        <dbReference type="SAM" id="MobiDB-lite"/>
    </source>
</evidence>
<protein>
    <submittedName>
        <fullName evidence="2">Uncharacterized protein</fullName>
    </submittedName>
</protein>
<name>A0A1V6UJ53_9EURO</name>
<evidence type="ECO:0000313" key="2">
    <source>
        <dbReference type="EMBL" id="OQE38454.1"/>
    </source>
</evidence>
<feature type="compositionally biased region" description="Acidic residues" evidence="1">
    <location>
        <begin position="94"/>
        <end position="106"/>
    </location>
</feature>
<dbReference type="AlphaFoldDB" id="A0A1V6UJ53"/>
<dbReference type="Proteomes" id="UP000191500">
    <property type="component" value="Unassembled WGS sequence"/>
</dbReference>
<accession>A0A1V6UJ53</accession>
<feature type="compositionally biased region" description="Low complexity" evidence="1">
    <location>
        <begin position="81"/>
        <end position="93"/>
    </location>
</feature>
<dbReference type="EMBL" id="MDDG01000008">
    <property type="protein sequence ID" value="OQE38454.1"/>
    <property type="molecule type" value="Genomic_DNA"/>
</dbReference>
<sequence length="106" mass="11653">MQSSKQPSEVTANKIFRPVTPPQQTSMKWELGNVPVAPGFHKADEDEQLDAFTSEFPITPKATKLLSAFSPKKKPPQSQLSDSSTYDSASSDDCTTDECELIEVMT</sequence>
<reference evidence="3" key="1">
    <citation type="journal article" date="2017" name="Nat. Microbiol.">
        <title>Global analysis of biosynthetic gene clusters reveals vast potential of secondary metabolite production in Penicillium species.</title>
        <authorList>
            <person name="Nielsen J.C."/>
            <person name="Grijseels S."/>
            <person name="Prigent S."/>
            <person name="Ji B."/>
            <person name="Dainat J."/>
            <person name="Nielsen K.F."/>
            <person name="Frisvad J.C."/>
            <person name="Workman M."/>
            <person name="Nielsen J."/>
        </authorList>
    </citation>
    <scope>NUCLEOTIDE SEQUENCE [LARGE SCALE GENOMIC DNA]</scope>
    <source>
        <strain evidence="3">IBT 31321</strain>
    </source>
</reference>
<proteinExistence type="predicted"/>
<keyword evidence="3" id="KW-1185">Reference proteome</keyword>
<feature type="region of interest" description="Disordered" evidence="1">
    <location>
        <begin position="68"/>
        <end position="106"/>
    </location>
</feature>
<comment type="caution">
    <text evidence="2">The sequence shown here is derived from an EMBL/GenBank/DDBJ whole genome shotgun (WGS) entry which is preliminary data.</text>
</comment>
<evidence type="ECO:0000313" key="3">
    <source>
        <dbReference type="Proteomes" id="UP000191500"/>
    </source>
</evidence>
<gene>
    <name evidence="2" type="ORF">PENCOP_c008G00605</name>
</gene>
<feature type="compositionally biased region" description="Polar residues" evidence="1">
    <location>
        <begin position="1"/>
        <end position="11"/>
    </location>
</feature>